<dbReference type="EC" id="2.4.1.117" evidence="4"/>
<dbReference type="Proteomes" id="UP000050277">
    <property type="component" value="Unassembled WGS sequence"/>
</dbReference>
<dbReference type="Gene3D" id="3.90.550.10">
    <property type="entry name" value="Spore Coat Polysaccharide Biosynthesis Protein SpsA, Chain A"/>
    <property type="match status" value="1"/>
</dbReference>
<dbReference type="GO" id="GO:0006487">
    <property type="term" value="P:protein N-linked glycosylation"/>
    <property type="evidence" value="ECO:0007669"/>
    <property type="project" value="TreeGrafter"/>
</dbReference>
<feature type="region of interest" description="Disordered" evidence="13">
    <location>
        <begin position="253"/>
        <end position="273"/>
    </location>
</feature>
<evidence type="ECO:0000256" key="8">
    <source>
        <dbReference type="ARBA" id="ARBA00022824"/>
    </source>
</evidence>
<gene>
    <name evidence="15" type="ORF">SE18_23990</name>
</gene>
<keyword evidence="7" id="KW-0812">Transmembrane</keyword>
<dbReference type="InterPro" id="IPR035518">
    <property type="entry name" value="DPG_synthase"/>
</dbReference>
<dbReference type="AlphaFoldDB" id="A0A0N8GP78"/>
<dbReference type="InterPro" id="IPR029044">
    <property type="entry name" value="Nucleotide-diphossugar_trans"/>
</dbReference>
<keyword evidence="16" id="KW-1185">Reference proteome</keyword>
<evidence type="ECO:0000259" key="14">
    <source>
        <dbReference type="Pfam" id="PF00535"/>
    </source>
</evidence>
<dbReference type="SUPFAM" id="SSF53448">
    <property type="entry name" value="Nucleotide-diphospho-sugar transferases"/>
    <property type="match status" value="1"/>
</dbReference>
<dbReference type="CDD" id="cd04188">
    <property type="entry name" value="DPG_synthase"/>
    <property type="match status" value="1"/>
</dbReference>
<evidence type="ECO:0000313" key="16">
    <source>
        <dbReference type="Proteomes" id="UP000050277"/>
    </source>
</evidence>
<comment type="caution">
    <text evidence="15">The sequence shown here is derived from an EMBL/GenBank/DDBJ whole genome shotgun (WGS) entry which is preliminary data.</text>
</comment>
<comment type="pathway">
    <text evidence="2">Protein modification; protein glycosylation.</text>
</comment>
<protein>
    <recommendedName>
        <fullName evidence="4">dolichyl-phosphate beta-glucosyltransferase</fullName>
        <ecNumber evidence="4">2.4.1.117</ecNumber>
    </recommendedName>
</protein>
<dbReference type="GO" id="GO:0004581">
    <property type="term" value="F:dolichyl-phosphate beta-glucosyltransferase activity"/>
    <property type="evidence" value="ECO:0007669"/>
    <property type="project" value="UniProtKB-EC"/>
</dbReference>
<proteinExistence type="inferred from homology"/>
<reference evidence="15 16" key="1">
    <citation type="submission" date="2015-07" db="EMBL/GenBank/DDBJ databases">
        <title>Whole genome sequence of Herpetosiphon geysericola DSM 7119.</title>
        <authorList>
            <person name="Hemp J."/>
            <person name="Ward L.M."/>
            <person name="Pace L.A."/>
            <person name="Fischer W.W."/>
        </authorList>
    </citation>
    <scope>NUCLEOTIDE SEQUENCE [LARGE SCALE GENOMIC DNA]</scope>
    <source>
        <strain evidence="15 16">DSM 7119</strain>
    </source>
</reference>
<dbReference type="InterPro" id="IPR001173">
    <property type="entry name" value="Glyco_trans_2-like"/>
</dbReference>
<evidence type="ECO:0000256" key="9">
    <source>
        <dbReference type="ARBA" id="ARBA00022968"/>
    </source>
</evidence>
<evidence type="ECO:0000256" key="5">
    <source>
        <dbReference type="ARBA" id="ARBA00022676"/>
    </source>
</evidence>
<dbReference type="Pfam" id="PF00535">
    <property type="entry name" value="Glycos_transf_2"/>
    <property type="match status" value="1"/>
</dbReference>
<evidence type="ECO:0000256" key="7">
    <source>
        <dbReference type="ARBA" id="ARBA00022692"/>
    </source>
</evidence>
<evidence type="ECO:0000256" key="1">
    <source>
        <dbReference type="ARBA" id="ARBA00004389"/>
    </source>
</evidence>
<evidence type="ECO:0000256" key="4">
    <source>
        <dbReference type="ARBA" id="ARBA00012583"/>
    </source>
</evidence>
<dbReference type="PANTHER" id="PTHR10859">
    <property type="entry name" value="GLYCOSYL TRANSFERASE"/>
    <property type="match status" value="1"/>
</dbReference>
<evidence type="ECO:0000256" key="2">
    <source>
        <dbReference type="ARBA" id="ARBA00004922"/>
    </source>
</evidence>
<keyword evidence="8" id="KW-0256">Endoplasmic reticulum</keyword>
<name>A0A0N8GP78_9CHLR</name>
<evidence type="ECO:0000256" key="12">
    <source>
        <dbReference type="ARBA" id="ARBA00045097"/>
    </source>
</evidence>
<evidence type="ECO:0000256" key="6">
    <source>
        <dbReference type="ARBA" id="ARBA00022679"/>
    </source>
</evidence>
<keyword evidence="9" id="KW-0735">Signal-anchor</keyword>
<dbReference type="OrthoDB" id="9810303at2"/>
<accession>A0A0N8GP78</accession>
<keyword evidence="6 15" id="KW-0808">Transferase</keyword>
<dbReference type="EMBL" id="LGKP01000040">
    <property type="protein sequence ID" value="KPL80138.1"/>
    <property type="molecule type" value="Genomic_DNA"/>
</dbReference>
<evidence type="ECO:0000256" key="11">
    <source>
        <dbReference type="ARBA" id="ARBA00023136"/>
    </source>
</evidence>
<dbReference type="RefSeq" id="WP_054537008.1">
    <property type="nucleotide sequence ID" value="NZ_LGKP01000040.1"/>
</dbReference>
<dbReference type="STRING" id="70996.SE18_23990"/>
<dbReference type="PANTHER" id="PTHR10859:SF91">
    <property type="entry name" value="DOLICHYL-PHOSPHATE BETA-GLUCOSYLTRANSFERASE"/>
    <property type="match status" value="1"/>
</dbReference>
<feature type="domain" description="Glycosyltransferase 2-like" evidence="14">
    <location>
        <begin position="21"/>
        <end position="186"/>
    </location>
</feature>
<comment type="similarity">
    <text evidence="3">Belongs to the glycosyltransferase 2 family.</text>
</comment>
<comment type="catalytic activity">
    <reaction evidence="12">
        <text>a di-trans,poly-cis-dolichyl phosphate + UDP-alpha-D-glucose = a di-trans,poly-cis-dolichyl beta-D-glucosyl phosphate + UDP</text>
        <dbReference type="Rhea" id="RHEA:15401"/>
        <dbReference type="Rhea" id="RHEA-COMP:19498"/>
        <dbReference type="Rhea" id="RHEA-COMP:19502"/>
        <dbReference type="ChEBI" id="CHEBI:57525"/>
        <dbReference type="ChEBI" id="CHEBI:57683"/>
        <dbReference type="ChEBI" id="CHEBI:58223"/>
        <dbReference type="ChEBI" id="CHEBI:58885"/>
        <dbReference type="EC" id="2.4.1.117"/>
    </reaction>
    <physiologicalReaction direction="left-to-right" evidence="12">
        <dbReference type="Rhea" id="RHEA:15402"/>
    </physiologicalReaction>
</comment>
<organism evidence="15 16">
    <name type="scientific">Herpetosiphon geysericola</name>
    <dbReference type="NCBI Taxonomy" id="70996"/>
    <lineage>
        <taxon>Bacteria</taxon>
        <taxon>Bacillati</taxon>
        <taxon>Chloroflexota</taxon>
        <taxon>Chloroflexia</taxon>
        <taxon>Herpetosiphonales</taxon>
        <taxon>Herpetosiphonaceae</taxon>
        <taxon>Herpetosiphon</taxon>
    </lineage>
</organism>
<feature type="compositionally biased region" description="Low complexity" evidence="13">
    <location>
        <begin position="254"/>
        <end position="273"/>
    </location>
</feature>
<keyword evidence="5" id="KW-0328">Glycosyltransferase</keyword>
<evidence type="ECO:0000313" key="15">
    <source>
        <dbReference type="EMBL" id="KPL80138.1"/>
    </source>
</evidence>
<sequence length="273" mass="30445">MFQPPPKATNQAVVGQAPELSIIIPCFNEQKRIIPSIDAIVHYLNERGRSWELIISDDGSTDQTISLIEAQKYPNLTIIKSSSNHGKGHAVRAGIIAAKGNFILFTDADNATPITELNKLLPSLAQGNYDLAIGSRAKQLLQTKERRLSRCVMSAGLRLIVEHGLKLNIRDSQCGFKLFHRAVAKHLAQVQTINGFAFDLELLVIADIFGYQTNEIAVEWVDVAGSKVHPIRDAYQFLRDIMTIQINHWRGRYPSSSQKKTKSKSPQSGQWFA</sequence>
<evidence type="ECO:0000256" key="10">
    <source>
        <dbReference type="ARBA" id="ARBA00022989"/>
    </source>
</evidence>
<comment type="subcellular location">
    <subcellularLocation>
        <location evidence="1">Endoplasmic reticulum membrane</location>
        <topology evidence="1">Single-pass membrane protein</topology>
    </subcellularLocation>
</comment>
<keyword evidence="11" id="KW-0472">Membrane</keyword>
<evidence type="ECO:0000256" key="3">
    <source>
        <dbReference type="ARBA" id="ARBA00006739"/>
    </source>
</evidence>
<keyword evidence="10" id="KW-1133">Transmembrane helix</keyword>
<evidence type="ECO:0000256" key="13">
    <source>
        <dbReference type="SAM" id="MobiDB-lite"/>
    </source>
</evidence>